<feature type="signal peptide" evidence="2">
    <location>
        <begin position="1"/>
        <end position="26"/>
    </location>
</feature>
<dbReference type="OrthoDB" id="192832at2759"/>
<dbReference type="InParanoid" id="A0A409YQV6"/>
<gene>
    <name evidence="3" type="ORF">CVT24_008005</name>
</gene>
<sequence length="428" mass="45214">MPSRQTTHATLLAALVALLHSSYINAATYDLMKEYSGGTFFDDWTFYNNFDNLTNGDAIFVSASEAASSQLAFVDPNTNHAIIKVDNTTNVPFNIKRNTVRITTNDSFSVGSVWTADILHVPFGCSVWPAWSVRIHTHKRTKTHIFQVVASPNMASRRVGKIFYRGSCLQLTQIFSEIDTFEGVNLMTNNQMGLHTLPGCTQTGQVQSSPLINSSDCSFMDNMNQGCITTDPNPGSFGAGFAAAGGGVFVTEFATSGISIWFFSRNNVPSALSSNASSIDTSTFGPPVGNWPSTTCSSSEFFSPQQLIFDITLCGDFAGAPSIFPQTCTGQCYQDYVVGSGANYATAFFEIASVRIFSATGTNTIISPSPAPGSGAATSALSNGASTPSGSSTTGSGSNTGAASRIAPWSIASAVALAFMACLTGLKY</sequence>
<evidence type="ECO:0000256" key="2">
    <source>
        <dbReference type="SAM" id="SignalP"/>
    </source>
</evidence>
<proteinExistence type="predicted"/>
<comment type="caution">
    <text evidence="3">The sequence shown here is derived from an EMBL/GenBank/DDBJ whole genome shotgun (WGS) entry which is preliminary data.</text>
</comment>
<organism evidence="3 4">
    <name type="scientific">Panaeolus cyanescens</name>
    <dbReference type="NCBI Taxonomy" id="181874"/>
    <lineage>
        <taxon>Eukaryota</taxon>
        <taxon>Fungi</taxon>
        <taxon>Dikarya</taxon>
        <taxon>Basidiomycota</taxon>
        <taxon>Agaricomycotina</taxon>
        <taxon>Agaricomycetes</taxon>
        <taxon>Agaricomycetidae</taxon>
        <taxon>Agaricales</taxon>
        <taxon>Agaricineae</taxon>
        <taxon>Galeropsidaceae</taxon>
        <taxon>Panaeolus</taxon>
    </lineage>
</organism>
<dbReference type="Gene3D" id="2.60.120.200">
    <property type="match status" value="1"/>
</dbReference>
<dbReference type="PANTHER" id="PTHR10963:SF24">
    <property type="entry name" value="GLYCOSIDASE C21B10.07-RELATED"/>
    <property type="match status" value="1"/>
</dbReference>
<feature type="chain" id="PRO_5019116066" description="GH16 domain-containing protein" evidence="2">
    <location>
        <begin position="27"/>
        <end position="428"/>
    </location>
</feature>
<dbReference type="Pfam" id="PF26113">
    <property type="entry name" value="GH16_XgeA"/>
    <property type="match status" value="2"/>
</dbReference>
<evidence type="ECO:0008006" key="5">
    <source>
        <dbReference type="Google" id="ProtNLM"/>
    </source>
</evidence>
<dbReference type="GO" id="GO:0009251">
    <property type="term" value="P:glucan catabolic process"/>
    <property type="evidence" value="ECO:0007669"/>
    <property type="project" value="TreeGrafter"/>
</dbReference>
<dbReference type="PANTHER" id="PTHR10963">
    <property type="entry name" value="GLYCOSYL HYDROLASE-RELATED"/>
    <property type="match status" value="1"/>
</dbReference>
<evidence type="ECO:0000256" key="1">
    <source>
        <dbReference type="SAM" id="MobiDB-lite"/>
    </source>
</evidence>
<dbReference type="AlphaFoldDB" id="A0A409YQV6"/>
<evidence type="ECO:0000313" key="4">
    <source>
        <dbReference type="Proteomes" id="UP000284842"/>
    </source>
</evidence>
<keyword evidence="4" id="KW-1185">Reference proteome</keyword>
<feature type="region of interest" description="Disordered" evidence="1">
    <location>
        <begin position="376"/>
        <end position="399"/>
    </location>
</feature>
<accession>A0A409YQV6</accession>
<dbReference type="Proteomes" id="UP000284842">
    <property type="component" value="Unassembled WGS sequence"/>
</dbReference>
<protein>
    <recommendedName>
        <fullName evidence="5">GH16 domain-containing protein</fullName>
    </recommendedName>
</protein>
<dbReference type="InterPro" id="IPR013320">
    <property type="entry name" value="ConA-like_dom_sf"/>
</dbReference>
<name>A0A409YQV6_9AGAR</name>
<reference evidence="3 4" key="1">
    <citation type="journal article" date="2018" name="Evol. Lett.">
        <title>Horizontal gene cluster transfer increased hallucinogenic mushroom diversity.</title>
        <authorList>
            <person name="Reynolds H.T."/>
            <person name="Vijayakumar V."/>
            <person name="Gluck-Thaler E."/>
            <person name="Korotkin H.B."/>
            <person name="Matheny P.B."/>
            <person name="Slot J.C."/>
        </authorList>
    </citation>
    <scope>NUCLEOTIDE SEQUENCE [LARGE SCALE GENOMIC DNA]</scope>
    <source>
        <strain evidence="3 4">2629</strain>
    </source>
</reference>
<dbReference type="EMBL" id="NHTK01000814">
    <property type="protein sequence ID" value="PPR05391.1"/>
    <property type="molecule type" value="Genomic_DNA"/>
</dbReference>
<keyword evidence="2" id="KW-0732">Signal</keyword>
<dbReference type="InterPro" id="IPR050546">
    <property type="entry name" value="Glycosyl_Hydrlase_16"/>
</dbReference>
<dbReference type="SUPFAM" id="SSF49899">
    <property type="entry name" value="Concanavalin A-like lectins/glucanases"/>
    <property type="match status" value="1"/>
</dbReference>
<dbReference type="STRING" id="181874.A0A409YQV6"/>
<evidence type="ECO:0000313" key="3">
    <source>
        <dbReference type="EMBL" id="PPR05391.1"/>
    </source>
</evidence>